<keyword evidence="3 6" id="KW-0812">Transmembrane</keyword>
<dbReference type="HOGENOM" id="CLU_040769_0_1_9"/>
<dbReference type="Proteomes" id="UP000006437">
    <property type="component" value="Unassembled WGS sequence"/>
</dbReference>
<feature type="transmembrane region" description="Helical" evidence="6">
    <location>
        <begin position="199"/>
        <end position="219"/>
    </location>
</feature>
<evidence type="ECO:0000256" key="5">
    <source>
        <dbReference type="ARBA" id="ARBA00023136"/>
    </source>
</evidence>
<protein>
    <recommendedName>
        <fullName evidence="9">Branched-chain amino acid ABC transporter, permease protein</fullName>
    </recommendedName>
</protein>
<feature type="transmembrane region" description="Helical" evidence="6">
    <location>
        <begin position="113"/>
        <end position="134"/>
    </location>
</feature>
<dbReference type="CDD" id="cd06580">
    <property type="entry name" value="TM_PBP1_transp_TpRbsC_like"/>
    <property type="match status" value="1"/>
</dbReference>
<comment type="subcellular location">
    <subcellularLocation>
        <location evidence="1">Cell membrane</location>
        <topology evidence="1">Multi-pass membrane protein</topology>
    </subcellularLocation>
</comment>
<evidence type="ECO:0000256" key="2">
    <source>
        <dbReference type="ARBA" id="ARBA00022475"/>
    </source>
</evidence>
<feature type="transmembrane region" description="Helical" evidence="6">
    <location>
        <begin position="146"/>
        <end position="165"/>
    </location>
</feature>
<accession>G9WXY7</accession>
<dbReference type="PANTHER" id="PTHR47089:SF1">
    <property type="entry name" value="GUANOSINE ABC TRANSPORTER PERMEASE PROTEIN NUPP"/>
    <property type="match status" value="1"/>
</dbReference>
<evidence type="ECO:0000313" key="7">
    <source>
        <dbReference type="EMBL" id="EHL16984.1"/>
    </source>
</evidence>
<evidence type="ECO:0000256" key="6">
    <source>
        <dbReference type="SAM" id="Phobius"/>
    </source>
</evidence>
<dbReference type="Pfam" id="PF02653">
    <property type="entry name" value="BPD_transp_2"/>
    <property type="match status" value="1"/>
</dbReference>
<dbReference type="InterPro" id="IPR001851">
    <property type="entry name" value="ABC_transp_permease"/>
</dbReference>
<reference evidence="7 8" key="1">
    <citation type="submission" date="2011-08" db="EMBL/GenBank/DDBJ databases">
        <title>The Genome Sequence of Eubacteriaceae bacterium ACC19a.</title>
        <authorList>
            <consortium name="The Broad Institute Genome Sequencing Platform"/>
            <person name="Earl A."/>
            <person name="Ward D."/>
            <person name="Feldgarden M."/>
            <person name="Gevers D."/>
            <person name="Sizova M."/>
            <person name="Hazen A."/>
            <person name="Epstein S."/>
            <person name="Young S.K."/>
            <person name="Zeng Q."/>
            <person name="Gargeya S."/>
            <person name="Fitzgerald M."/>
            <person name="Haas B."/>
            <person name="Abouelleil A."/>
            <person name="Alvarado L."/>
            <person name="Arachchi H.M."/>
            <person name="Berlin A."/>
            <person name="Brown A."/>
            <person name="Chapman S.B."/>
            <person name="Chen Z."/>
            <person name="Dunbar C."/>
            <person name="Freedman E."/>
            <person name="Gearin G."/>
            <person name="Gellesch M."/>
            <person name="Goldberg J."/>
            <person name="Griggs A."/>
            <person name="Gujja S."/>
            <person name="Heiman D."/>
            <person name="Howarth C."/>
            <person name="Larson L."/>
            <person name="Lui A."/>
            <person name="MacDonald P.J.P."/>
            <person name="Montmayeur A."/>
            <person name="Murphy C."/>
            <person name="Neiman D."/>
            <person name="Pearson M."/>
            <person name="Priest M."/>
            <person name="Roberts A."/>
            <person name="Saif S."/>
            <person name="Shea T."/>
            <person name="Shenoy N."/>
            <person name="Sisk P."/>
            <person name="Stolte C."/>
            <person name="Sykes S."/>
            <person name="Wortman J."/>
            <person name="Nusbaum C."/>
            <person name="Birren B."/>
        </authorList>
    </citation>
    <scope>NUCLEOTIDE SEQUENCE [LARGE SCALE GENOMIC DNA]</scope>
    <source>
        <strain evidence="7 8">ACC19a</strain>
    </source>
</reference>
<evidence type="ECO:0000256" key="4">
    <source>
        <dbReference type="ARBA" id="ARBA00022989"/>
    </source>
</evidence>
<dbReference type="GO" id="GO:0022857">
    <property type="term" value="F:transmembrane transporter activity"/>
    <property type="evidence" value="ECO:0007669"/>
    <property type="project" value="InterPro"/>
</dbReference>
<organism evidence="7 8">
    <name type="scientific">Peptoanaerobacter stomatis</name>
    <dbReference type="NCBI Taxonomy" id="796937"/>
    <lineage>
        <taxon>Bacteria</taxon>
        <taxon>Bacillati</taxon>
        <taxon>Bacillota</taxon>
        <taxon>Clostridia</taxon>
        <taxon>Peptostreptococcales</taxon>
        <taxon>Filifactoraceae</taxon>
        <taxon>Peptoanaerobacter</taxon>
    </lineage>
</organism>
<dbReference type="RefSeq" id="WP_009524463.1">
    <property type="nucleotide sequence ID" value="NZ_JH414546.1"/>
</dbReference>
<feature type="transmembrane region" description="Helical" evidence="6">
    <location>
        <begin position="12"/>
        <end position="35"/>
    </location>
</feature>
<evidence type="ECO:0000313" key="8">
    <source>
        <dbReference type="Proteomes" id="UP000006437"/>
    </source>
</evidence>
<dbReference type="PANTHER" id="PTHR47089">
    <property type="entry name" value="ABC TRANSPORTER, PERMEASE PROTEIN"/>
    <property type="match status" value="1"/>
</dbReference>
<evidence type="ECO:0000256" key="1">
    <source>
        <dbReference type="ARBA" id="ARBA00004651"/>
    </source>
</evidence>
<keyword evidence="4 6" id="KW-1133">Transmembrane helix</keyword>
<feature type="transmembrane region" description="Helical" evidence="6">
    <location>
        <begin position="64"/>
        <end position="82"/>
    </location>
</feature>
<sequence>MKNNNKNFQKSIISFSSSIMAILAGLLFGLIILLVSNAKQASAGFITILQGGLVNGMTGIGQTVNLAVPIIMTGLAVGFAFRTGLFNIGAAGQFTLGSFVAVLVGIKFTFLPPVIHFIVALILAGIAGGLWGFIPGFLKTVANVNEVISSIMTNYIGIFFVNMMIPKLKLYDQLKNQTLPVAESAKTPRLGLDILFPDANLDMALLIVIIAVVIIYIIIEKTTFGFELKACGMNKDASRYAGINDKKNIILAMSISGVLAGIGGALMYLGSTGKYMQVLDVIAPEGFNGISVALLGVSNPIGILFAGLFIAHITVGGYNLQLLSFVPEVIDMIVAAIIYCGAFSLVFKTIILKLFFDKKDKKEDKQ</sequence>
<keyword evidence="2" id="KW-1003">Cell membrane</keyword>
<evidence type="ECO:0000256" key="3">
    <source>
        <dbReference type="ARBA" id="ARBA00022692"/>
    </source>
</evidence>
<dbReference type="GO" id="GO:0005886">
    <property type="term" value="C:plasma membrane"/>
    <property type="evidence" value="ECO:0007669"/>
    <property type="project" value="UniProtKB-SubCell"/>
</dbReference>
<gene>
    <name evidence="7" type="ORF">HMPREF9629_00226</name>
</gene>
<feature type="transmembrane region" description="Helical" evidence="6">
    <location>
        <begin position="88"/>
        <end position="106"/>
    </location>
</feature>
<feature type="transmembrane region" description="Helical" evidence="6">
    <location>
        <begin position="249"/>
        <end position="269"/>
    </location>
</feature>
<proteinExistence type="predicted"/>
<dbReference type="PATRIC" id="fig|796937.3.peg.231"/>
<feature type="transmembrane region" description="Helical" evidence="6">
    <location>
        <begin position="333"/>
        <end position="356"/>
    </location>
</feature>
<feature type="transmembrane region" description="Helical" evidence="6">
    <location>
        <begin position="290"/>
        <end position="313"/>
    </location>
</feature>
<name>G9WXY7_9FIRM</name>
<dbReference type="BioCyc" id="EBAC796937-HMP:GMGH-226-MONOMER"/>
<dbReference type="AlphaFoldDB" id="G9WXY7"/>
<evidence type="ECO:0008006" key="9">
    <source>
        <dbReference type="Google" id="ProtNLM"/>
    </source>
</evidence>
<dbReference type="EMBL" id="AFZE01000001">
    <property type="protein sequence ID" value="EHL16984.1"/>
    <property type="molecule type" value="Genomic_DNA"/>
</dbReference>
<comment type="caution">
    <text evidence="7">The sequence shown here is derived from an EMBL/GenBank/DDBJ whole genome shotgun (WGS) entry which is preliminary data.</text>
</comment>
<keyword evidence="5 6" id="KW-0472">Membrane</keyword>